<proteinExistence type="predicted"/>
<keyword evidence="2" id="KW-1185">Reference proteome</keyword>
<sequence length="90" mass="10259">MRFAHSTVLTECVSGADDLLVSRRLHAAWTSFLQLGLPAFCASPNCSSQVIQQCQSLWFFHGTSVLMRHVLLNNNGWKFVYTRTKLRATW</sequence>
<protein>
    <submittedName>
        <fullName evidence="1">Jg26978 protein</fullName>
    </submittedName>
</protein>
<comment type="caution">
    <text evidence="1">The sequence shown here is derived from an EMBL/GenBank/DDBJ whole genome shotgun (WGS) entry which is preliminary data.</text>
</comment>
<organism evidence="1 2">
    <name type="scientific">Pararge aegeria aegeria</name>
    <dbReference type="NCBI Taxonomy" id="348720"/>
    <lineage>
        <taxon>Eukaryota</taxon>
        <taxon>Metazoa</taxon>
        <taxon>Ecdysozoa</taxon>
        <taxon>Arthropoda</taxon>
        <taxon>Hexapoda</taxon>
        <taxon>Insecta</taxon>
        <taxon>Pterygota</taxon>
        <taxon>Neoptera</taxon>
        <taxon>Endopterygota</taxon>
        <taxon>Lepidoptera</taxon>
        <taxon>Glossata</taxon>
        <taxon>Ditrysia</taxon>
        <taxon>Papilionoidea</taxon>
        <taxon>Nymphalidae</taxon>
        <taxon>Satyrinae</taxon>
        <taxon>Satyrini</taxon>
        <taxon>Parargina</taxon>
        <taxon>Pararge</taxon>
    </lineage>
</organism>
<reference evidence="1" key="1">
    <citation type="submission" date="2022-03" db="EMBL/GenBank/DDBJ databases">
        <authorList>
            <person name="Lindestad O."/>
        </authorList>
    </citation>
    <scope>NUCLEOTIDE SEQUENCE</scope>
</reference>
<evidence type="ECO:0000313" key="2">
    <source>
        <dbReference type="Proteomes" id="UP000838756"/>
    </source>
</evidence>
<dbReference type="Proteomes" id="UP000838756">
    <property type="component" value="Unassembled WGS sequence"/>
</dbReference>
<evidence type="ECO:0000313" key="1">
    <source>
        <dbReference type="EMBL" id="CAH2241678.1"/>
    </source>
</evidence>
<name>A0A8S4RVF9_9NEOP</name>
<dbReference type="AlphaFoldDB" id="A0A8S4RVF9"/>
<accession>A0A8S4RVF9</accession>
<dbReference type="EMBL" id="CAKXAJ010025588">
    <property type="protein sequence ID" value="CAH2241678.1"/>
    <property type="molecule type" value="Genomic_DNA"/>
</dbReference>
<gene>
    <name evidence="1" type="primary">jg26978</name>
    <name evidence="1" type="ORF">PAEG_LOCUS18095</name>
</gene>